<reference evidence="1 2" key="1">
    <citation type="submission" date="2021-03" db="EMBL/GenBank/DDBJ databases">
        <title>Genomic Encyclopedia of Type Strains, Phase IV (KMG-IV): sequencing the most valuable type-strain genomes for metagenomic binning, comparative biology and taxonomic classification.</title>
        <authorList>
            <person name="Goeker M."/>
        </authorList>
    </citation>
    <scope>NUCLEOTIDE SEQUENCE [LARGE SCALE GENOMIC DNA]</scope>
    <source>
        <strain evidence="1 2">DSM 26048</strain>
    </source>
</reference>
<organism evidence="1 2">
    <name type="scientific">Paenibacillus eucommiae</name>
    <dbReference type="NCBI Taxonomy" id="1355755"/>
    <lineage>
        <taxon>Bacteria</taxon>
        <taxon>Bacillati</taxon>
        <taxon>Bacillota</taxon>
        <taxon>Bacilli</taxon>
        <taxon>Bacillales</taxon>
        <taxon>Paenibacillaceae</taxon>
        <taxon>Paenibacillus</taxon>
    </lineage>
</organism>
<keyword evidence="2" id="KW-1185">Reference proteome</keyword>
<dbReference type="EMBL" id="JAGGLB010000001">
    <property type="protein sequence ID" value="MBP1988675.1"/>
    <property type="molecule type" value="Genomic_DNA"/>
</dbReference>
<protein>
    <submittedName>
        <fullName evidence="1">Uncharacterized protein</fullName>
    </submittedName>
</protein>
<dbReference type="Proteomes" id="UP001519287">
    <property type="component" value="Unassembled WGS sequence"/>
</dbReference>
<proteinExistence type="predicted"/>
<name>A0ABS4IND0_9BACL</name>
<accession>A0ABS4IND0</accession>
<evidence type="ECO:0000313" key="1">
    <source>
        <dbReference type="EMBL" id="MBP1988675.1"/>
    </source>
</evidence>
<comment type="caution">
    <text evidence="1">The sequence shown here is derived from an EMBL/GenBank/DDBJ whole genome shotgun (WGS) entry which is preliminary data.</text>
</comment>
<evidence type="ECO:0000313" key="2">
    <source>
        <dbReference type="Proteomes" id="UP001519287"/>
    </source>
</evidence>
<dbReference type="RefSeq" id="WP_245375191.1">
    <property type="nucleotide sequence ID" value="NZ_JAGGLB010000001.1"/>
</dbReference>
<sequence>MERAEKVHGAYSKVFIQYNDTLKDLGSKIEKGLNIPTLRYENIEDEPYDWVGYAEIFGFEKLN</sequence>
<gene>
    <name evidence="1" type="ORF">J2Z66_000270</name>
</gene>